<dbReference type="AlphaFoldDB" id="A0A382NYQ9"/>
<accession>A0A382NYQ9</accession>
<dbReference type="EMBL" id="UINC01103414">
    <property type="protein sequence ID" value="SVC65780.1"/>
    <property type="molecule type" value="Genomic_DNA"/>
</dbReference>
<reference evidence="2" key="1">
    <citation type="submission" date="2018-05" db="EMBL/GenBank/DDBJ databases">
        <authorList>
            <person name="Lanie J.A."/>
            <person name="Ng W.-L."/>
            <person name="Kazmierczak K.M."/>
            <person name="Andrzejewski T.M."/>
            <person name="Davidsen T.M."/>
            <person name="Wayne K.J."/>
            <person name="Tettelin H."/>
            <person name="Glass J.I."/>
            <person name="Rusch D."/>
            <person name="Podicherti R."/>
            <person name="Tsui H.-C.T."/>
            <person name="Winkler M.E."/>
        </authorList>
    </citation>
    <scope>NUCLEOTIDE SEQUENCE</scope>
</reference>
<feature type="domain" description="DUF5916" evidence="1">
    <location>
        <begin position="158"/>
        <end position="295"/>
    </location>
</feature>
<feature type="non-terminal residue" evidence="2">
    <location>
        <position position="362"/>
    </location>
</feature>
<dbReference type="Gene3D" id="2.60.40.1190">
    <property type="match status" value="1"/>
</dbReference>
<dbReference type="CDD" id="cd09618">
    <property type="entry name" value="CBM9_like_2"/>
    <property type="match status" value="1"/>
</dbReference>
<dbReference type="SUPFAM" id="SSF49344">
    <property type="entry name" value="CBD9-like"/>
    <property type="match status" value="1"/>
</dbReference>
<gene>
    <name evidence="2" type="ORF">METZ01_LOCUS318634</name>
</gene>
<name>A0A382NYQ9_9ZZZZ</name>
<sequence>ATNYDSQPDRIIANVRRRDESPHNNDSFLVTLDTYHDHRNGFLFATNPLGVRYDAQIVGEGSGAFGGRFPSQSLNRDWDAIWETRARITEEGWMVEIAIPFSELRFNIDRSDWGINFRRIIRRKTEAAYWAPVERQFDETRLSSSGMVQGLQLSQPRNLQIRPYVVGGFNRKLADGPSYVYEYEDDYIGDIGGDVKWSVSPNLTLDLTVNTDFSQVEADDQRINLTRFSLFFPEKRDFFLENAGFFSFGGGSSGRGGSRMGGGSTVQGFHSRTIGINDNNEQVPLYGGGRLTGKVGKWSIGTLIMQTGSLESAVGNEVSPSNNYIVGRASYDVGERSRAGVLFTNRQASSTDYNRELGFDGR</sequence>
<dbReference type="Pfam" id="PF19313">
    <property type="entry name" value="DUF5916"/>
    <property type="match status" value="1"/>
</dbReference>
<evidence type="ECO:0000259" key="1">
    <source>
        <dbReference type="Pfam" id="PF19313"/>
    </source>
</evidence>
<dbReference type="InterPro" id="IPR045670">
    <property type="entry name" value="DUF5916"/>
</dbReference>
<organism evidence="2">
    <name type="scientific">marine metagenome</name>
    <dbReference type="NCBI Taxonomy" id="408172"/>
    <lineage>
        <taxon>unclassified sequences</taxon>
        <taxon>metagenomes</taxon>
        <taxon>ecological metagenomes</taxon>
    </lineage>
</organism>
<evidence type="ECO:0000313" key="2">
    <source>
        <dbReference type="EMBL" id="SVC65780.1"/>
    </source>
</evidence>
<protein>
    <recommendedName>
        <fullName evidence="1">DUF5916 domain-containing protein</fullName>
    </recommendedName>
</protein>
<proteinExistence type="predicted"/>
<feature type="non-terminal residue" evidence="2">
    <location>
        <position position="1"/>
    </location>
</feature>